<evidence type="ECO:0000256" key="1">
    <source>
        <dbReference type="SAM" id="MobiDB-lite"/>
    </source>
</evidence>
<dbReference type="AlphaFoldDB" id="A0AA87ZNS6"/>
<organism evidence="2 3">
    <name type="scientific">Ficus carica</name>
    <name type="common">Common fig</name>
    <dbReference type="NCBI Taxonomy" id="3494"/>
    <lineage>
        <taxon>Eukaryota</taxon>
        <taxon>Viridiplantae</taxon>
        <taxon>Streptophyta</taxon>
        <taxon>Embryophyta</taxon>
        <taxon>Tracheophyta</taxon>
        <taxon>Spermatophyta</taxon>
        <taxon>Magnoliopsida</taxon>
        <taxon>eudicotyledons</taxon>
        <taxon>Gunneridae</taxon>
        <taxon>Pentapetalae</taxon>
        <taxon>rosids</taxon>
        <taxon>fabids</taxon>
        <taxon>Rosales</taxon>
        <taxon>Moraceae</taxon>
        <taxon>Ficeae</taxon>
        <taxon>Ficus</taxon>
    </lineage>
</organism>
<feature type="region of interest" description="Disordered" evidence="1">
    <location>
        <begin position="16"/>
        <end position="68"/>
    </location>
</feature>
<dbReference type="Proteomes" id="UP001187192">
    <property type="component" value="Unassembled WGS sequence"/>
</dbReference>
<feature type="compositionally biased region" description="Low complexity" evidence="1">
    <location>
        <begin position="54"/>
        <end position="64"/>
    </location>
</feature>
<proteinExistence type="predicted"/>
<gene>
    <name evidence="2" type="ORF">TIFTF001_006877</name>
</gene>
<evidence type="ECO:0000313" key="2">
    <source>
        <dbReference type="EMBL" id="GMN37502.1"/>
    </source>
</evidence>
<dbReference type="PANTHER" id="PTHR36346">
    <property type="entry name" value="EXPRESSED PROTEIN"/>
    <property type="match status" value="1"/>
</dbReference>
<evidence type="ECO:0000313" key="3">
    <source>
        <dbReference type="Proteomes" id="UP001187192"/>
    </source>
</evidence>
<sequence length="82" mass="9068">MAAVVEMWMSELGKLGQKVRKRPLAVSSKAKVNQGEDRKEEEEEVVKKEMQKDSSSSSSSSSSSTGLSEETVFLLMDRFAPL</sequence>
<dbReference type="PANTHER" id="PTHR36346:SF2">
    <property type="entry name" value="EXPRESSED PROTEIN"/>
    <property type="match status" value="1"/>
</dbReference>
<reference evidence="2" key="1">
    <citation type="submission" date="2023-07" db="EMBL/GenBank/DDBJ databases">
        <title>draft genome sequence of fig (Ficus carica).</title>
        <authorList>
            <person name="Takahashi T."/>
            <person name="Nishimura K."/>
        </authorList>
    </citation>
    <scope>NUCLEOTIDE SEQUENCE</scope>
</reference>
<keyword evidence="3" id="KW-1185">Reference proteome</keyword>
<protein>
    <submittedName>
        <fullName evidence="2">Uncharacterized protein</fullName>
    </submittedName>
</protein>
<accession>A0AA87ZNS6</accession>
<dbReference type="EMBL" id="BTGU01000007">
    <property type="protein sequence ID" value="GMN37502.1"/>
    <property type="molecule type" value="Genomic_DNA"/>
</dbReference>
<name>A0AA87ZNS6_FICCA</name>
<comment type="caution">
    <text evidence="2">The sequence shown here is derived from an EMBL/GenBank/DDBJ whole genome shotgun (WGS) entry which is preliminary data.</text>
</comment>